<dbReference type="GeneID" id="63210173"/>
<sequence>MSEKLHVGIDLDGVVYDFTDSFRRHLGDPTLPEPDRWEMWVSWGMSYEEWHREFVAGIESGVIFGTGEPHEGAVEALRELAKDNFIHIVTHRDIHVKAFGLTAEWLHEVGIPYTSLTFSKDKTIVPTDIFLEDNVDNAKSLEDFGTVAILMDRAWNRYSRIERVSGWPEFRERVEFYKDAWSW</sequence>
<evidence type="ECO:0000256" key="1">
    <source>
        <dbReference type="PIRSR" id="PIRSR610708-1"/>
    </source>
</evidence>
<dbReference type="RefSeq" id="YP_010013560.1">
    <property type="nucleotide sequence ID" value="NC_053512.1"/>
</dbReference>
<dbReference type="Gene3D" id="3.40.50.1000">
    <property type="entry name" value="HAD superfamily/HAD-like"/>
    <property type="match status" value="1"/>
</dbReference>
<dbReference type="GO" id="GO:0009264">
    <property type="term" value="P:deoxyribonucleotide catabolic process"/>
    <property type="evidence" value="ECO:0007669"/>
    <property type="project" value="InterPro"/>
</dbReference>
<dbReference type="EMBL" id="MG009575">
    <property type="protein sequence ID" value="ATN94033.1"/>
    <property type="molecule type" value="Genomic_DNA"/>
</dbReference>
<evidence type="ECO:0000313" key="2">
    <source>
        <dbReference type="EMBL" id="ATN94033.1"/>
    </source>
</evidence>
<organism evidence="2 3">
    <name type="scientific">Mycobacterium phage Kumao</name>
    <dbReference type="NCBI Taxonomy" id="2041344"/>
    <lineage>
        <taxon>Viruses</taxon>
        <taxon>Duplodnaviria</taxon>
        <taxon>Heunggongvirae</taxon>
        <taxon>Uroviricota</taxon>
        <taxon>Caudoviricetes</taxon>
        <taxon>Vilmaviridae</taxon>
        <taxon>Kumaovirus</taxon>
        <taxon>Kumaovirus kumao</taxon>
    </lineage>
</organism>
<accession>A0A2D1GQ19</accession>
<feature type="active site" description="Nucleophile" evidence="1">
    <location>
        <position position="10"/>
    </location>
</feature>
<proteinExistence type="predicted"/>
<evidence type="ECO:0000313" key="3">
    <source>
        <dbReference type="Proteomes" id="UP000229090"/>
    </source>
</evidence>
<dbReference type="SUPFAM" id="SSF56784">
    <property type="entry name" value="HAD-like"/>
    <property type="match status" value="1"/>
</dbReference>
<protein>
    <submittedName>
        <fullName evidence="2">5' nucleotidase</fullName>
    </submittedName>
</protein>
<gene>
    <name evidence="2" type="primary">70</name>
    <name evidence="2" type="ORF">SEA_KUMAO_70</name>
</gene>
<dbReference type="KEGG" id="vg:63210173"/>
<dbReference type="InterPro" id="IPR023214">
    <property type="entry name" value="HAD_sf"/>
</dbReference>
<dbReference type="InterPro" id="IPR036412">
    <property type="entry name" value="HAD-like_sf"/>
</dbReference>
<dbReference type="Proteomes" id="UP000229090">
    <property type="component" value="Segment"/>
</dbReference>
<dbReference type="Pfam" id="PF06941">
    <property type="entry name" value="NT5C"/>
    <property type="match status" value="1"/>
</dbReference>
<dbReference type="InterPro" id="IPR010708">
    <property type="entry name" value="5'(3')-deoxyribonucleotidase"/>
</dbReference>
<keyword evidence="3" id="KW-1185">Reference proteome</keyword>
<name>A0A2D1GQ19_9CAUD</name>
<reference evidence="3" key="1">
    <citation type="submission" date="2017-09" db="EMBL/GenBank/DDBJ databases">
        <authorList>
            <person name="Ehlers B."/>
            <person name="Leendertz F.H."/>
        </authorList>
    </citation>
    <scope>NUCLEOTIDE SEQUENCE [LARGE SCALE GENOMIC DNA]</scope>
</reference>
<dbReference type="GO" id="GO:0008253">
    <property type="term" value="F:5'-nucleotidase activity"/>
    <property type="evidence" value="ECO:0007669"/>
    <property type="project" value="InterPro"/>
</dbReference>
<feature type="active site" description="Proton donor" evidence="1">
    <location>
        <position position="12"/>
    </location>
</feature>